<dbReference type="Gene3D" id="1.20.58.480">
    <property type="match status" value="1"/>
</dbReference>
<dbReference type="GO" id="GO:0005737">
    <property type="term" value="C:cytoplasm"/>
    <property type="evidence" value="ECO:0007669"/>
    <property type="project" value="TreeGrafter"/>
</dbReference>
<proteinExistence type="inferred from homology"/>
<dbReference type="InterPro" id="IPR000898">
    <property type="entry name" value="Indolamine_dOase"/>
</dbReference>
<dbReference type="GO" id="GO:0020037">
    <property type="term" value="F:heme binding"/>
    <property type="evidence" value="ECO:0007669"/>
    <property type="project" value="InterPro"/>
</dbReference>
<dbReference type="GO" id="GO:0019441">
    <property type="term" value="P:L-tryptophan catabolic process to kynurenine"/>
    <property type="evidence" value="ECO:0007669"/>
    <property type="project" value="InterPro"/>
</dbReference>
<sequence length="473" mass="54118">MHPFTWVVVLTVLGVAFAVTTWALKPLLSCLPWRSQENSPKKIKNRKIQEIKALTNCHEVAAKFAELFHTDGAGSWPPNVNHDTTTWPPALRPYRDIYLQMAPLLPQPVACLDDEVNKARVANFRAQYRKLLQDRIDMTEVKALLEAANAGRWDVFPRETYNAFYCCIASARHAYRWATVPVVKVVQLERVLDIPAELDVPWAHMQRNFGCASQSGNNTSCLMINFDNKGEQVYKINTGLEPHVLAAEDTFVRMFHDIEVLAVPIYHEMLHAIVAFARNDKVACAKHMAGVTAALRPILGNYYNNLHDQKIPLKVWLSHVQGFFAWNAGYVDPETNEHVIYDGISGNQILVFQCLDAFLGYDAYLSKLDQDRNLPARQRALVRALEKHSFRKFLHEAPQDEAEEQIQKEFAEIVRRLRTFRSAHRVRSKNYLSQPTPERLPMMAGKSLMAAPTMKESFQFLDDFMVTRLNQTI</sequence>
<keyword evidence="4" id="KW-0349">Heme</keyword>
<dbReference type="Pfam" id="PF01231">
    <property type="entry name" value="IDO"/>
    <property type="match status" value="1"/>
</dbReference>
<feature type="binding site" description="proximal binding residue" evidence="4">
    <location>
        <position position="424"/>
    </location>
    <ligand>
        <name>heme b</name>
        <dbReference type="ChEBI" id="CHEBI:60344"/>
    </ligand>
    <ligandPart>
        <name>Fe</name>
        <dbReference type="ChEBI" id="CHEBI:18248"/>
    </ligandPart>
</feature>
<evidence type="ECO:0000256" key="5">
    <source>
        <dbReference type="SAM" id="SignalP"/>
    </source>
</evidence>
<feature type="signal peptide" evidence="5">
    <location>
        <begin position="1"/>
        <end position="18"/>
    </location>
</feature>
<dbReference type="AlphaFoldDB" id="A0A084AXA7"/>
<keyword evidence="5" id="KW-0732">Signal</keyword>
<dbReference type="OrthoDB" id="4662583at2759"/>
<dbReference type="GO" id="GO:0046872">
    <property type="term" value="F:metal ion binding"/>
    <property type="evidence" value="ECO:0007669"/>
    <property type="project" value="UniProtKB-KW"/>
</dbReference>
<evidence type="ECO:0000256" key="3">
    <source>
        <dbReference type="ARBA" id="ARBA00023004"/>
    </source>
</evidence>
<organism evidence="6 7">
    <name type="scientific">Stachybotrys chartarum (strain CBS 109288 / IBT 7711)</name>
    <name type="common">Toxic black mold</name>
    <name type="synonym">Stilbospora chartarum</name>
    <dbReference type="NCBI Taxonomy" id="1280523"/>
    <lineage>
        <taxon>Eukaryota</taxon>
        <taxon>Fungi</taxon>
        <taxon>Dikarya</taxon>
        <taxon>Ascomycota</taxon>
        <taxon>Pezizomycotina</taxon>
        <taxon>Sordariomycetes</taxon>
        <taxon>Hypocreomycetidae</taxon>
        <taxon>Hypocreales</taxon>
        <taxon>Stachybotryaceae</taxon>
        <taxon>Stachybotrys</taxon>
    </lineage>
</organism>
<dbReference type="HOGENOM" id="CLU_037866_0_0_1"/>
<protein>
    <submittedName>
        <fullName evidence="6">Uncharacterized protein</fullName>
    </submittedName>
</protein>
<dbReference type="GO" id="GO:0034354">
    <property type="term" value="P:'de novo' NAD+ biosynthetic process from L-tryptophan"/>
    <property type="evidence" value="ECO:0007669"/>
    <property type="project" value="TreeGrafter"/>
</dbReference>
<evidence type="ECO:0000313" key="6">
    <source>
        <dbReference type="EMBL" id="KEY69936.1"/>
    </source>
</evidence>
<reference evidence="6 7" key="1">
    <citation type="journal article" date="2014" name="BMC Genomics">
        <title>Comparative genome sequencing reveals chemotype-specific gene clusters in the toxigenic black mold Stachybotrys.</title>
        <authorList>
            <person name="Semeiks J."/>
            <person name="Borek D."/>
            <person name="Otwinowski Z."/>
            <person name="Grishin N.V."/>
        </authorList>
    </citation>
    <scope>NUCLEOTIDE SEQUENCE [LARGE SCALE GENOMIC DNA]</scope>
    <source>
        <strain evidence="7">CBS 109288 / IBT 7711</strain>
    </source>
</reference>
<keyword evidence="2 4" id="KW-0479">Metal-binding</keyword>
<gene>
    <name evidence="6" type="ORF">S7711_11042</name>
</gene>
<dbReference type="SUPFAM" id="SSF140959">
    <property type="entry name" value="Indolic compounds 2,3-dioxygenase-like"/>
    <property type="match status" value="1"/>
</dbReference>
<keyword evidence="3 4" id="KW-0408">Iron</keyword>
<dbReference type="GO" id="GO:0033754">
    <property type="term" value="F:indoleamine 2,3-dioxygenase activity"/>
    <property type="evidence" value="ECO:0007669"/>
    <property type="project" value="TreeGrafter"/>
</dbReference>
<comment type="similarity">
    <text evidence="1">Belongs to the indoleamine 2,3-dioxygenase family.</text>
</comment>
<dbReference type="EMBL" id="KL648503">
    <property type="protein sequence ID" value="KEY69936.1"/>
    <property type="molecule type" value="Genomic_DNA"/>
</dbReference>
<evidence type="ECO:0000313" key="7">
    <source>
        <dbReference type="Proteomes" id="UP000028045"/>
    </source>
</evidence>
<accession>A0A084AXA7</accession>
<name>A0A084AXA7_STACB</name>
<feature type="chain" id="PRO_5001771437" evidence="5">
    <location>
        <begin position="19"/>
        <end position="473"/>
    </location>
</feature>
<dbReference type="Proteomes" id="UP000028045">
    <property type="component" value="Unassembled WGS sequence"/>
</dbReference>
<evidence type="ECO:0000256" key="4">
    <source>
        <dbReference type="PIRSR" id="PIRSR600898-1"/>
    </source>
</evidence>
<evidence type="ECO:0000256" key="2">
    <source>
        <dbReference type="ARBA" id="ARBA00022723"/>
    </source>
</evidence>
<dbReference type="PANTHER" id="PTHR28657">
    <property type="entry name" value="INDOLEAMINE 2,3-DIOXYGENASE"/>
    <property type="match status" value="1"/>
</dbReference>
<dbReference type="PANTHER" id="PTHR28657:SF11">
    <property type="entry name" value="INDOLEAMINE 2,3-DIOXYGENASE"/>
    <property type="match status" value="1"/>
</dbReference>
<keyword evidence="7" id="KW-1185">Reference proteome</keyword>
<evidence type="ECO:0000256" key="1">
    <source>
        <dbReference type="ARBA" id="ARBA00007119"/>
    </source>
</evidence>
<dbReference type="InterPro" id="IPR037217">
    <property type="entry name" value="Trp/Indoleamine_2_3_dOase-like"/>
</dbReference>